<dbReference type="Pfam" id="PF24693">
    <property type="entry name" value="DUF7660"/>
    <property type="match status" value="1"/>
</dbReference>
<name>A0A120FWF9_PSEFL</name>
<sequence>MSFERVRDIQTKEDLADFVGEFREGLVLNPNDWENPDLERFLAAMEAWIRSIDMYAKNSGDNEVISPSWSTFAKILCASKVYE</sequence>
<dbReference type="InterPro" id="IPR056077">
    <property type="entry name" value="DUF7660"/>
</dbReference>
<accession>A0A120FWF9</accession>
<feature type="domain" description="DUF7660" evidence="1">
    <location>
        <begin position="11"/>
        <end position="83"/>
    </location>
</feature>
<proteinExistence type="predicted"/>
<dbReference type="Proteomes" id="UP000063434">
    <property type="component" value="Unassembled WGS sequence"/>
</dbReference>
<dbReference type="AlphaFoldDB" id="A0A120FWF9"/>
<reference evidence="2 3" key="1">
    <citation type="submission" date="2015-05" db="EMBL/GenBank/DDBJ databases">
        <title>A genomic and transcriptomic approach to investigate the blue pigment phenotype in Pseudomonas fluorescens.</title>
        <authorList>
            <person name="Andreani N.A."/>
            <person name="Cardazzo B."/>
        </authorList>
    </citation>
    <scope>NUCLEOTIDE SEQUENCE [LARGE SCALE GENOMIC DNA]</scope>
    <source>
        <strain evidence="2 3">Ps_40</strain>
    </source>
</reference>
<gene>
    <name evidence="2" type="ORF">PFL603g_06330</name>
</gene>
<protein>
    <recommendedName>
        <fullName evidence="1">DUF7660 domain-containing protein</fullName>
    </recommendedName>
</protein>
<evidence type="ECO:0000259" key="1">
    <source>
        <dbReference type="Pfam" id="PF24693"/>
    </source>
</evidence>
<dbReference type="EMBL" id="LCYC01000064">
    <property type="protein sequence ID" value="KWV69883.1"/>
    <property type="molecule type" value="Genomic_DNA"/>
</dbReference>
<organism evidence="2 3">
    <name type="scientific">Pseudomonas fluorescens</name>
    <dbReference type="NCBI Taxonomy" id="294"/>
    <lineage>
        <taxon>Bacteria</taxon>
        <taxon>Pseudomonadati</taxon>
        <taxon>Pseudomonadota</taxon>
        <taxon>Gammaproteobacteria</taxon>
        <taxon>Pseudomonadales</taxon>
        <taxon>Pseudomonadaceae</taxon>
        <taxon>Pseudomonas</taxon>
    </lineage>
</organism>
<dbReference type="PATRIC" id="fig|294.195.peg.6723"/>
<evidence type="ECO:0000313" key="2">
    <source>
        <dbReference type="EMBL" id="KWV69883.1"/>
    </source>
</evidence>
<dbReference type="RefSeq" id="WP_056783616.1">
    <property type="nucleotide sequence ID" value="NZ_LCYC01000064.1"/>
</dbReference>
<evidence type="ECO:0000313" key="3">
    <source>
        <dbReference type="Proteomes" id="UP000063434"/>
    </source>
</evidence>
<comment type="caution">
    <text evidence="2">The sequence shown here is derived from an EMBL/GenBank/DDBJ whole genome shotgun (WGS) entry which is preliminary data.</text>
</comment>